<evidence type="ECO:0000256" key="2">
    <source>
        <dbReference type="ARBA" id="ARBA00022448"/>
    </source>
</evidence>
<evidence type="ECO:0000256" key="4">
    <source>
        <dbReference type="ARBA" id="ARBA00022840"/>
    </source>
</evidence>
<reference evidence="6 7" key="1">
    <citation type="journal article" date="2009" name="PLoS ONE">
        <title>Genome sequence of the pathogenic intestinal spirochete Brachyspira hyodysenteriae reveals adaptations to its lifestyle in the porcine large intestine.</title>
        <authorList>
            <person name="Bellgard M.I."/>
            <person name="Wanchanthuek P."/>
            <person name="La T."/>
            <person name="Ryan K."/>
            <person name="Moolhuijzen P."/>
            <person name="Albertyn Z."/>
            <person name="Shaban B."/>
            <person name="Motro Y."/>
            <person name="Dunn D.S."/>
            <person name="Schibeci D."/>
            <person name="Hunter A."/>
            <person name="Barrero R."/>
            <person name="Phillips N.D."/>
            <person name="Hampson D.J."/>
        </authorList>
    </citation>
    <scope>NUCLEOTIDE SEQUENCE [LARGE SCALE GENOMIC DNA]</scope>
    <source>
        <strain evidence="7">ATCC 49526 / WA1</strain>
    </source>
</reference>
<evidence type="ECO:0000256" key="3">
    <source>
        <dbReference type="ARBA" id="ARBA00022741"/>
    </source>
</evidence>
<evidence type="ECO:0000256" key="1">
    <source>
        <dbReference type="ARBA" id="ARBA00005417"/>
    </source>
</evidence>
<dbReference type="SMART" id="SM00382">
    <property type="entry name" value="AAA"/>
    <property type="match status" value="1"/>
</dbReference>
<evidence type="ECO:0000259" key="5">
    <source>
        <dbReference type="PROSITE" id="PS50893"/>
    </source>
</evidence>
<dbReference type="InterPro" id="IPR017871">
    <property type="entry name" value="ABC_transporter-like_CS"/>
</dbReference>
<dbReference type="Gene3D" id="3.40.50.300">
    <property type="entry name" value="P-loop containing nucleotide triphosphate hydrolases"/>
    <property type="match status" value="1"/>
</dbReference>
<protein>
    <submittedName>
        <fullName evidence="6">Iron compound ABC transporter, ATP-binding protein</fullName>
    </submittedName>
</protein>
<dbReference type="SUPFAM" id="SSF52540">
    <property type="entry name" value="P-loop containing nucleoside triphosphate hydrolases"/>
    <property type="match status" value="1"/>
</dbReference>
<dbReference type="PANTHER" id="PTHR42734">
    <property type="entry name" value="METAL TRANSPORT SYSTEM ATP-BINDING PROTEIN TM_0124-RELATED"/>
    <property type="match status" value="1"/>
</dbReference>
<dbReference type="InterPro" id="IPR050153">
    <property type="entry name" value="Metal_Ion_Import_ABC"/>
</dbReference>
<dbReference type="GO" id="GO:0005524">
    <property type="term" value="F:ATP binding"/>
    <property type="evidence" value="ECO:0007669"/>
    <property type="project" value="UniProtKB-KW"/>
</dbReference>
<proteinExistence type="inferred from homology"/>
<dbReference type="PANTHER" id="PTHR42734:SF6">
    <property type="entry name" value="MOLYBDATE IMPORT ATP-BINDING PROTEIN MOLC"/>
    <property type="match status" value="1"/>
</dbReference>
<dbReference type="PROSITE" id="PS50893">
    <property type="entry name" value="ABC_TRANSPORTER_2"/>
    <property type="match status" value="1"/>
</dbReference>
<keyword evidence="2" id="KW-0813">Transport</keyword>
<dbReference type="InterPro" id="IPR003593">
    <property type="entry name" value="AAA+_ATPase"/>
</dbReference>
<dbReference type="Proteomes" id="UP000001803">
    <property type="component" value="Chromosome"/>
</dbReference>
<dbReference type="STRING" id="565034.BHWA1_00535"/>
<dbReference type="FunFam" id="3.40.50.300:FF:000134">
    <property type="entry name" value="Iron-enterobactin ABC transporter ATP-binding protein"/>
    <property type="match status" value="1"/>
</dbReference>
<organism evidence="6 7">
    <name type="scientific">Brachyspira hyodysenteriae (strain ATCC 49526 / WA1)</name>
    <dbReference type="NCBI Taxonomy" id="565034"/>
    <lineage>
        <taxon>Bacteria</taxon>
        <taxon>Pseudomonadati</taxon>
        <taxon>Spirochaetota</taxon>
        <taxon>Spirochaetia</taxon>
        <taxon>Brachyspirales</taxon>
        <taxon>Brachyspiraceae</taxon>
        <taxon>Brachyspira</taxon>
    </lineage>
</organism>
<keyword evidence="7" id="KW-1185">Reference proteome</keyword>
<feature type="domain" description="ABC transporter" evidence="5">
    <location>
        <begin position="14"/>
        <end position="250"/>
    </location>
</feature>
<keyword evidence="3" id="KW-0547">Nucleotide-binding</keyword>
<dbReference type="EMBL" id="CP001357">
    <property type="protein sequence ID" value="ACN83031.1"/>
    <property type="molecule type" value="Genomic_DNA"/>
</dbReference>
<comment type="similarity">
    <text evidence="1">Belongs to the ABC transporter superfamily.</text>
</comment>
<dbReference type="RefSeq" id="WP_012670082.1">
    <property type="nucleotide sequence ID" value="NC_012225.1"/>
</dbReference>
<dbReference type="GO" id="GO:0016887">
    <property type="term" value="F:ATP hydrolysis activity"/>
    <property type="evidence" value="ECO:0007669"/>
    <property type="project" value="InterPro"/>
</dbReference>
<gene>
    <name evidence="6" type="ordered locus">BHWA1_00535</name>
</gene>
<dbReference type="PROSITE" id="PS00211">
    <property type="entry name" value="ABC_TRANSPORTER_1"/>
    <property type="match status" value="1"/>
</dbReference>
<dbReference type="InterPro" id="IPR003439">
    <property type="entry name" value="ABC_transporter-like_ATP-bd"/>
</dbReference>
<dbReference type="Pfam" id="PF00005">
    <property type="entry name" value="ABC_tran"/>
    <property type="match status" value="1"/>
</dbReference>
<dbReference type="KEGG" id="bhy:BHWA1_00535"/>
<dbReference type="CDD" id="cd03214">
    <property type="entry name" value="ABC_Iron-Siderophores_B12_Hemin"/>
    <property type="match status" value="1"/>
</dbReference>
<accession>A0A3B6VC99</accession>
<name>A0A3B6VC99_BRAHW</name>
<evidence type="ECO:0000313" key="7">
    <source>
        <dbReference type="Proteomes" id="UP000001803"/>
    </source>
</evidence>
<dbReference type="AlphaFoldDB" id="A0A3B6VC99"/>
<dbReference type="InterPro" id="IPR027417">
    <property type="entry name" value="P-loop_NTPase"/>
</dbReference>
<sequence length="262" mass="30188">MNDINKADKTNKMIEVKKLYLSYSNKKEVLKNISFEVNENESLCIIGPNGCGKTTLLKSLCRIIDFDKGEILINNENIKKIDAYKKIAMMSQISAIYFGYTAYDTIMMGRYSSYKDKLLSMPTKDDKEFVIYYMEKLKIMHLKDKLITELSGGELQRVFLARTFVQDPSIILMDEPTNHLDLNSQIELIDSLKEWVSKGSRCIIAVLHDINSALNLSDKLLVLKNGSSQYFGSIEDFNINMLNSIYDIDVINYMNKSFDKWK</sequence>
<evidence type="ECO:0000313" key="6">
    <source>
        <dbReference type="EMBL" id="ACN83031.1"/>
    </source>
</evidence>
<keyword evidence="4 6" id="KW-0067">ATP-binding</keyword>